<accession>A0A368JRX1</accession>
<dbReference type="AlphaFoldDB" id="A0A368JRX1"/>
<protein>
    <submittedName>
        <fullName evidence="1">Uncharacterized protein</fullName>
    </submittedName>
</protein>
<gene>
    <name evidence="1" type="ORF">DUE52_05335</name>
</gene>
<sequence length="281" mass="32899">MSFAVFASEEVLSPDEIYKAHNEISQLKQALEREAVFGEGRLPKEVVDYKERRHNLLYYQLSLTARTLPIYDFIGRPAYRPSHELSDSQVSREVDRLLLLLAHNGIEIAISDPHSNADDRKLYSFLTDLVFKREVKDIRLPGISYSIDYNYYCPDYTHSCIFVADELLTGLFEHDYERLESCLSPHFYINNNPLEDLYQHVIVKFDTYRAYLGKYLLVGWTIEGIDLNENQRKGTVHLALHYGREKNRKPLFTNKGKLVCYGNENNWWFIHQIDLPGLKLE</sequence>
<name>A0A368JRX1_9BACT</name>
<organism evidence="1 2">
    <name type="scientific">Larkinella punicea</name>
    <dbReference type="NCBI Taxonomy" id="2315727"/>
    <lineage>
        <taxon>Bacteria</taxon>
        <taxon>Pseudomonadati</taxon>
        <taxon>Bacteroidota</taxon>
        <taxon>Cytophagia</taxon>
        <taxon>Cytophagales</taxon>
        <taxon>Spirosomataceae</taxon>
        <taxon>Larkinella</taxon>
    </lineage>
</organism>
<keyword evidence="2" id="KW-1185">Reference proteome</keyword>
<dbReference type="EMBL" id="QOWE01000004">
    <property type="protein sequence ID" value="RCR70378.1"/>
    <property type="molecule type" value="Genomic_DNA"/>
</dbReference>
<evidence type="ECO:0000313" key="1">
    <source>
        <dbReference type="EMBL" id="RCR70378.1"/>
    </source>
</evidence>
<dbReference type="Proteomes" id="UP000253383">
    <property type="component" value="Unassembled WGS sequence"/>
</dbReference>
<comment type="caution">
    <text evidence="1">The sequence shown here is derived from an EMBL/GenBank/DDBJ whole genome shotgun (WGS) entry which is preliminary data.</text>
</comment>
<reference evidence="1 2" key="1">
    <citation type="submission" date="2018-07" db="EMBL/GenBank/DDBJ databases">
        <title>Genome analysis of Larkinella rosea.</title>
        <authorList>
            <person name="Zhou Z."/>
            <person name="Wang G."/>
        </authorList>
    </citation>
    <scope>NUCLEOTIDE SEQUENCE [LARGE SCALE GENOMIC DNA]</scope>
    <source>
        <strain evidence="2">zzj9</strain>
    </source>
</reference>
<evidence type="ECO:0000313" key="2">
    <source>
        <dbReference type="Proteomes" id="UP000253383"/>
    </source>
</evidence>
<proteinExistence type="predicted"/>